<keyword evidence="2" id="KW-0723">Serine/threonine-protein kinase</keyword>
<dbReference type="SMART" id="SM00220">
    <property type="entry name" value="S_TKc"/>
    <property type="match status" value="1"/>
</dbReference>
<dbReference type="Gene3D" id="3.30.200.20">
    <property type="entry name" value="Phosphorylase Kinase, domain 1"/>
    <property type="match status" value="1"/>
</dbReference>
<evidence type="ECO:0000256" key="5">
    <source>
        <dbReference type="ARBA" id="ARBA00022777"/>
    </source>
</evidence>
<dbReference type="EMBL" id="AP023396">
    <property type="protein sequence ID" value="BCK55414.1"/>
    <property type="molecule type" value="Genomic_DNA"/>
</dbReference>
<keyword evidence="3" id="KW-0808">Transferase</keyword>
<keyword evidence="9" id="KW-0472">Membrane</keyword>
<evidence type="ECO:0000256" key="9">
    <source>
        <dbReference type="SAM" id="Phobius"/>
    </source>
</evidence>
<keyword evidence="5" id="KW-0418">Kinase</keyword>
<dbReference type="GO" id="GO:0005524">
    <property type="term" value="F:ATP binding"/>
    <property type="evidence" value="ECO:0007669"/>
    <property type="project" value="UniProtKB-KW"/>
</dbReference>
<dbReference type="AlphaFoldDB" id="A0A7G1KQ87"/>
<dbReference type="GeneID" id="80347730"/>
<gene>
    <name evidence="11" type="ORF">NWFMUON74_31860</name>
</gene>
<dbReference type="EC" id="2.7.11.1" evidence="1"/>
<dbReference type="PROSITE" id="PS50011">
    <property type="entry name" value="PROTEIN_KINASE_DOM"/>
    <property type="match status" value="1"/>
</dbReference>
<dbReference type="Pfam" id="PF00069">
    <property type="entry name" value="Pkinase"/>
    <property type="match status" value="1"/>
</dbReference>
<dbReference type="Gene3D" id="1.10.510.10">
    <property type="entry name" value="Transferase(Phosphotransferase) domain 1"/>
    <property type="match status" value="1"/>
</dbReference>
<name>A0A7G1KQ87_9NOCA</name>
<dbReference type="GO" id="GO:0004674">
    <property type="term" value="F:protein serine/threonine kinase activity"/>
    <property type="evidence" value="ECO:0007669"/>
    <property type="project" value="UniProtKB-KW"/>
</dbReference>
<dbReference type="RefSeq" id="WP_187688531.1">
    <property type="nucleotide sequence ID" value="NZ_AP023396.1"/>
</dbReference>
<accession>A0A7G1KQ87</accession>
<keyword evidence="4" id="KW-0547">Nucleotide-binding</keyword>
<keyword evidence="9" id="KW-0812">Transmembrane</keyword>
<dbReference type="PANTHER" id="PTHR43289:SF6">
    <property type="entry name" value="SERINE_THREONINE-PROTEIN KINASE NEKL-3"/>
    <property type="match status" value="1"/>
</dbReference>
<dbReference type="PANTHER" id="PTHR43289">
    <property type="entry name" value="MITOGEN-ACTIVATED PROTEIN KINASE KINASE KINASE 20-RELATED"/>
    <property type="match status" value="1"/>
</dbReference>
<sequence>MRDKLIPGTVFAGYVIERVLGGGGMGTVYVARHPRLPRRDAVKVLSAEHSADAEYRARFVREAELVARLNHPNIVAVHDRGVEDGRLWIAMQYVEGGDAAGLVRGGAVPAPRHAVWIVAQAARGLDEAHRAGLVHRDVKPGNILIGSRAGQPDRVLVSDFGIGRSVGDPTVLTETGAVVATIAYAAPEQLMADRVDHRADVYALGCTLYELLTGAKPFPRPTAAAVLQAHLADPPPRPTAIRPELPPAIDAVVGRALAKHPDQRYPSCGALAADAAAAFGAPRAPVPPPSPPAVPGRRRGSLVVGALLLAVVAVVASAVALLGNSSDETATAAPSTTATTSRAAATTTAAARNTWGSHAYMTQAFPGLLPATPDAAGYQGIRCVALGADQRPADVTVPVTGTTRLNCNGDKNPIEVLVVRCNSDFARVQDPVYQRGTTFRGDERWQRVSGAGRIEWGDVVNPRGEPAGAVTVTFDDPGREFCQLLALGGHSGRDLVDRWWAGAPV</sequence>
<dbReference type="InterPro" id="IPR008271">
    <property type="entry name" value="Ser/Thr_kinase_AS"/>
</dbReference>
<proteinExistence type="predicted"/>
<evidence type="ECO:0000256" key="7">
    <source>
        <dbReference type="ARBA" id="ARBA00047899"/>
    </source>
</evidence>
<reference evidence="11 12" key="1">
    <citation type="submission" date="2020-08" db="EMBL/GenBank/DDBJ databases">
        <title>Genome Sequencing of Nocardia wallacei strain FMUON74 and assembly.</title>
        <authorList>
            <person name="Toyokawa M."/>
            <person name="Uesaka K."/>
        </authorList>
    </citation>
    <scope>NUCLEOTIDE SEQUENCE [LARGE SCALE GENOMIC DNA]</scope>
    <source>
        <strain evidence="11 12">FMUON74</strain>
    </source>
</reference>
<feature type="transmembrane region" description="Helical" evidence="9">
    <location>
        <begin position="302"/>
        <end position="322"/>
    </location>
</feature>
<dbReference type="PROSITE" id="PS00108">
    <property type="entry name" value="PROTEIN_KINASE_ST"/>
    <property type="match status" value="1"/>
</dbReference>
<evidence type="ECO:0000313" key="11">
    <source>
        <dbReference type="EMBL" id="BCK55414.1"/>
    </source>
</evidence>
<dbReference type="Proteomes" id="UP000516173">
    <property type="component" value="Chromosome"/>
</dbReference>
<keyword evidence="6" id="KW-0067">ATP-binding</keyword>
<keyword evidence="12" id="KW-1185">Reference proteome</keyword>
<evidence type="ECO:0000256" key="8">
    <source>
        <dbReference type="ARBA" id="ARBA00048679"/>
    </source>
</evidence>
<dbReference type="InterPro" id="IPR011009">
    <property type="entry name" value="Kinase-like_dom_sf"/>
</dbReference>
<evidence type="ECO:0000313" key="12">
    <source>
        <dbReference type="Proteomes" id="UP000516173"/>
    </source>
</evidence>
<dbReference type="InterPro" id="IPR000719">
    <property type="entry name" value="Prot_kinase_dom"/>
</dbReference>
<comment type="catalytic activity">
    <reaction evidence="8">
        <text>L-seryl-[protein] + ATP = O-phospho-L-seryl-[protein] + ADP + H(+)</text>
        <dbReference type="Rhea" id="RHEA:17989"/>
        <dbReference type="Rhea" id="RHEA-COMP:9863"/>
        <dbReference type="Rhea" id="RHEA-COMP:11604"/>
        <dbReference type="ChEBI" id="CHEBI:15378"/>
        <dbReference type="ChEBI" id="CHEBI:29999"/>
        <dbReference type="ChEBI" id="CHEBI:30616"/>
        <dbReference type="ChEBI" id="CHEBI:83421"/>
        <dbReference type="ChEBI" id="CHEBI:456216"/>
        <dbReference type="EC" id="2.7.11.1"/>
    </reaction>
</comment>
<feature type="domain" description="Protein kinase" evidence="10">
    <location>
        <begin position="14"/>
        <end position="279"/>
    </location>
</feature>
<evidence type="ECO:0000259" key="10">
    <source>
        <dbReference type="PROSITE" id="PS50011"/>
    </source>
</evidence>
<evidence type="ECO:0000256" key="6">
    <source>
        <dbReference type="ARBA" id="ARBA00022840"/>
    </source>
</evidence>
<organism evidence="11 12">
    <name type="scientific">Nocardia wallacei</name>
    <dbReference type="NCBI Taxonomy" id="480035"/>
    <lineage>
        <taxon>Bacteria</taxon>
        <taxon>Bacillati</taxon>
        <taxon>Actinomycetota</taxon>
        <taxon>Actinomycetes</taxon>
        <taxon>Mycobacteriales</taxon>
        <taxon>Nocardiaceae</taxon>
        <taxon>Nocardia</taxon>
    </lineage>
</organism>
<comment type="catalytic activity">
    <reaction evidence="7">
        <text>L-threonyl-[protein] + ATP = O-phospho-L-threonyl-[protein] + ADP + H(+)</text>
        <dbReference type="Rhea" id="RHEA:46608"/>
        <dbReference type="Rhea" id="RHEA-COMP:11060"/>
        <dbReference type="Rhea" id="RHEA-COMP:11605"/>
        <dbReference type="ChEBI" id="CHEBI:15378"/>
        <dbReference type="ChEBI" id="CHEBI:30013"/>
        <dbReference type="ChEBI" id="CHEBI:30616"/>
        <dbReference type="ChEBI" id="CHEBI:61977"/>
        <dbReference type="ChEBI" id="CHEBI:456216"/>
        <dbReference type="EC" id="2.7.11.1"/>
    </reaction>
</comment>
<evidence type="ECO:0000256" key="2">
    <source>
        <dbReference type="ARBA" id="ARBA00022527"/>
    </source>
</evidence>
<dbReference type="FunFam" id="3.30.200.20:FF:000035">
    <property type="entry name" value="Serine/threonine protein kinase Stk1"/>
    <property type="match status" value="1"/>
</dbReference>
<dbReference type="SUPFAM" id="SSF56112">
    <property type="entry name" value="Protein kinase-like (PK-like)"/>
    <property type="match status" value="1"/>
</dbReference>
<dbReference type="CDD" id="cd14014">
    <property type="entry name" value="STKc_PknB_like"/>
    <property type="match status" value="1"/>
</dbReference>
<evidence type="ECO:0000256" key="3">
    <source>
        <dbReference type="ARBA" id="ARBA00022679"/>
    </source>
</evidence>
<dbReference type="FunFam" id="1.10.510.10:FF:000021">
    <property type="entry name" value="Serine/threonine protein kinase"/>
    <property type="match status" value="1"/>
</dbReference>
<evidence type="ECO:0000256" key="4">
    <source>
        <dbReference type="ARBA" id="ARBA00022741"/>
    </source>
</evidence>
<dbReference type="GO" id="GO:0045717">
    <property type="term" value="P:negative regulation of fatty acid biosynthetic process"/>
    <property type="evidence" value="ECO:0007669"/>
    <property type="project" value="UniProtKB-ARBA"/>
</dbReference>
<evidence type="ECO:0000256" key="1">
    <source>
        <dbReference type="ARBA" id="ARBA00012513"/>
    </source>
</evidence>
<keyword evidence="9" id="KW-1133">Transmembrane helix</keyword>
<dbReference type="KEGG" id="nwl:NWFMUON74_31860"/>
<protein>
    <recommendedName>
        <fullName evidence="1">non-specific serine/threonine protein kinase</fullName>
        <ecNumber evidence="1">2.7.11.1</ecNumber>
    </recommendedName>
</protein>